<feature type="compositionally biased region" description="Low complexity" evidence="1">
    <location>
        <begin position="50"/>
        <end position="61"/>
    </location>
</feature>
<evidence type="ECO:0000313" key="4">
    <source>
        <dbReference type="Proteomes" id="UP000707245"/>
    </source>
</evidence>
<evidence type="ECO:0000313" key="3">
    <source>
        <dbReference type="EMBL" id="MBE0459984.1"/>
    </source>
</evidence>
<feature type="domain" description="DUF6531" evidence="2">
    <location>
        <begin position="71"/>
        <end position="125"/>
    </location>
</feature>
<dbReference type="Pfam" id="PF20148">
    <property type="entry name" value="DUF6531"/>
    <property type="match status" value="1"/>
</dbReference>
<dbReference type="EMBL" id="RRZA01000194">
    <property type="protein sequence ID" value="MBE0459984.1"/>
    <property type="molecule type" value="Genomic_DNA"/>
</dbReference>
<feature type="compositionally biased region" description="Low complexity" evidence="1">
    <location>
        <begin position="13"/>
        <end position="24"/>
    </location>
</feature>
<gene>
    <name evidence="3" type="ORF">EI167_21760</name>
</gene>
<feature type="compositionally biased region" description="Low complexity" evidence="1">
    <location>
        <begin position="31"/>
        <end position="42"/>
    </location>
</feature>
<proteinExistence type="predicted"/>
<evidence type="ECO:0000256" key="1">
    <source>
        <dbReference type="SAM" id="MobiDB-lite"/>
    </source>
</evidence>
<evidence type="ECO:0000259" key="2">
    <source>
        <dbReference type="Pfam" id="PF20148"/>
    </source>
</evidence>
<dbReference type="Proteomes" id="UP000707245">
    <property type="component" value="Unassembled WGS sequence"/>
</dbReference>
<protein>
    <submittedName>
        <fullName evidence="3">Sugar-binding protein</fullName>
    </submittedName>
</protein>
<feature type="region of interest" description="Disordered" evidence="1">
    <location>
        <begin position="1"/>
        <end position="71"/>
    </location>
</feature>
<keyword evidence="4" id="KW-1185">Reference proteome</keyword>
<dbReference type="InterPro" id="IPR045351">
    <property type="entry name" value="DUF6531"/>
</dbReference>
<feature type="non-terminal residue" evidence="3">
    <location>
        <position position="254"/>
    </location>
</feature>
<accession>A0ABR9FT41</accession>
<sequence length="254" mass="28112">HQKAKSALQVSDNTNSGSANGSGKANKKSGKNGATKASGKSATQAPVNKTGAASSTAASETPIDQQECRSDPVSMLSGEEILPLIDFTLAGSKQLIWRRLYRSSHADICSTMGNGWRHDFMVNLTEHYLPPPIVGPKQKGTYWLEYQDEHGAKHRFEKVKPGQSSYQLSSNLALHYQTNGKQVLVTPDDQHLTFKAGENSWLLEKIINEKGQSIQFYYDAKERLYRIEVNKARGCILSYNQQGLLSKIAPYHTN</sequence>
<feature type="non-terminal residue" evidence="3">
    <location>
        <position position="1"/>
    </location>
</feature>
<comment type="caution">
    <text evidence="3">The sequence shown here is derived from an EMBL/GenBank/DDBJ whole genome shotgun (WGS) entry which is preliminary data.</text>
</comment>
<reference evidence="3 4" key="1">
    <citation type="submission" date="2020-07" db="EMBL/GenBank/DDBJ databases">
        <title>Halophilic bacteria isolated from french cheeses.</title>
        <authorList>
            <person name="Kothe C.I."/>
            <person name="Farah-Kraiem B."/>
            <person name="Renault P."/>
            <person name="Dridi B."/>
        </authorList>
    </citation>
    <scope>NUCLEOTIDE SEQUENCE [LARGE SCALE GENOMIC DNA]</scope>
    <source>
        <strain evidence="3 4">FME14</strain>
    </source>
</reference>
<organism evidence="3 4">
    <name type="scientific">Pseudoalteromonas prydzensis</name>
    <dbReference type="NCBI Taxonomy" id="182141"/>
    <lineage>
        <taxon>Bacteria</taxon>
        <taxon>Pseudomonadati</taxon>
        <taxon>Pseudomonadota</taxon>
        <taxon>Gammaproteobacteria</taxon>
        <taxon>Alteromonadales</taxon>
        <taxon>Pseudoalteromonadaceae</taxon>
        <taxon>Pseudoalteromonas</taxon>
    </lineage>
</organism>
<name>A0ABR9FT41_9GAMM</name>
<dbReference type="RefSeq" id="WP_225736798.1">
    <property type="nucleotide sequence ID" value="NZ_RRZA01000194.1"/>
</dbReference>